<dbReference type="EMBL" id="VEVO01000023">
    <property type="protein sequence ID" value="KAF0022952.1"/>
    <property type="molecule type" value="Genomic_DNA"/>
</dbReference>
<name>A0A6A4RV66_SCOMX</name>
<dbReference type="Proteomes" id="UP000438429">
    <property type="component" value="Unassembled WGS sequence"/>
</dbReference>
<evidence type="ECO:0000313" key="2">
    <source>
        <dbReference type="Proteomes" id="UP000438429"/>
    </source>
</evidence>
<reference evidence="1 2" key="1">
    <citation type="submission" date="2019-06" db="EMBL/GenBank/DDBJ databases">
        <title>Draft genomes of female and male turbot (Scophthalmus maximus).</title>
        <authorList>
            <person name="Xu H."/>
            <person name="Xu X.-W."/>
            <person name="Shao C."/>
            <person name="Chen S."/>
        </authorList>
    </citation>
    <scope>NUCLEOTIDE SEQUENCE [LARGE SCALE GENOMIC DNA]</scope>
    <source>
        <strain evidence="1">Ysfricsl-2016a</strain>
        <tissue evidence="1">Blood</tissue>
    </source>
</reference>
<accession>A0A6A4RV66</accession>
<protein>
    <submittedName>
        <fullName evidence="1">Uncharacterized protein</fullName>
    </submittedName>
</protein>
<organism evidence="1 2">
    <name type="scientific">Scophthalmus maximus</name>
    <name type="common">Turbot</name>
    <name type="synonym">Psetta maxima</name>
    <dbReference type="NCBI Taxonomy" id="52904"/>
    <lineage>
        <taxon>Eukaryota</taxon>
        <taxon>Metazoa</taxon>
        <taxon>Chordata</taxon>
        <taxon>Craniata</taxon>
        <taxon>Vertebrata</taxon>
        <taxon>Euteleostomi</taxon>
        <taxon>Actinopterygii</taxon>
        <taxon>Neopterygii</taxon>
        <taxon>Teleostei</taxon>
        <taxon>Neoteleostei</taxon>
        <taxon>Acanthomorphata</taxon>
        <taxon>Carangaria</taxon>
        <taxon>Pleuronectiformes</taxon>
        <taxon>Pleuronectoidei</taxon>
        <taxon>Scophthalmidae</taxon>
        <taxon>Scophthalmus</taxon>
    </lineage>
</organism>
<evidence type="ECO:0000313" key="1">
    <source>
        <dbReference type="EMBL" id="KAF0022952.1"/>
    </source>
</evidence>
<gene>
    <name evidence="1" type="ORF">F2P81_024933</name>
</gene>
<comment type="caution">
    <text evidence="1">The sequence shown here is derived from an EMBL/GenBank/DDBJ whole genome shotgun (WGS) entry which is preliminary data.</text>
</comment>
<proteinExistence type="predicted"/>
<dbReference type="AlphaFoldDB" id="A0A6A4RV66"/>
<sequence length="85" mass="9398">MAKLCKHPHNSGNCCKCQISSTQLGHEADRLLAIVMSLPGDIFIFPSYKIFLHNIPNKLASLYVNVVNLLGKPTIAQRHSDVGLR</sequence>